<gene>
    <name evidence="2" type="ORF">JW984_00040</name>
</gene>
<keyword evidence="1" id="KW-0812">Transmembrane</keyword>
<comment type="caution">
    <text evidence="2">The sequence shown here is derived from an EMBL/GenBank/DDBJ whole genome shotgun (WGS) entry which is preliminary data.</text>
</comment>
<protein>
    <submittedName>
        <fullName evidence="2">YedE-related selenium metabolism membrane protein</fullName>
    </submittedName>
</protein>
<feature type="transmembrane region" description="Helical" evidence="1">
    <location>
        <begin position="96"/>
        <end position="116"/>
    </location>
</feature>
<reference evidence="2" key="2">
    <citation type="submission" date="2021-01" db="EMBL/GenBank/DDBJ databases">
        <authorList>
            <person name="Hahn C.R."/>
            <person name="Youssef N.H."/>
            <person name="Elshahed M."/>
        </authorList>
    </citation>
    <scope>NUCLEOTIDE SEQUENCE</scope>
    <source>
        <strain evidence="2">Zod_Metabat.24</strain>
    </source>
</reference>
<proteinExistence type="predicted"/>
<feature type="transmembrane region" description="Helical" evidence="1">
    <location>
        <begin position="236"/>
        <end position="256"/>
    </location>
</feature>
<dbReference type="NCBIfam" id="TIGR04112">
    <property type="entry name" value="seleno_YedE"/>
    <property type="match status" value="1"/>
</dbReference>
<dbReference type="InterPro" id="IPR007272">
    <property type="entry name" value="Sulf_transp_TsuA/YedE"/>
</dbReference>
<keyword evidence="1" id="KW-0472">Membrane</keyword>
<evidence type="ECO:0000313" key="2">
    <source>
        <dbReference type="EMBL" id="MBN1571567.1"/>
    </source>
</evidence>
<feature type="transmembrane region" description="Helical" evidence="1">
    <location>
        <begin position="128"/>
        <end position="149"/>
    </location>
</feature>
<dbReference type="InterPro" id="IPR026366">
    <property type="entry name" value="Seleno_YedE"/>
</dbReference>
<feature type="transmembrane region" description="Helical" evidence="1">
    <location>
        <begin position="316"/>
        <end position="338"/>
    </location>
</feature>
<feature type="transmembrane region" description="Helical" evidence="1">
    <location>
        <begin position="7"/>
        <end position="28"/>
    </location>
</feature>
<feature type="transmembrane region" description="Helical" evidence="1">
    <location>
        <begin position="161"/>
        <end position="179"/>
    </location>
</feature>
<feature type="transmembrane region" description="Helical" evidence="1">
    <location>
        <begin position="67"/>
        <end position="84"/>
    </location>
</feature>
<dbReference type="Proteomes" id="UP000809273">
    <property type="component" value="Unassembled WGS sequence"/>
</dbReference>
<accession>A0A9D8KBH2</accession>
<feature type="transmembrane region" description="Helical" evidence="1">
    <location>
        <begin position="344"/>
        <end position="363"/>
    </location>
</feature>
<feature type="transmembrane region" description="Helical" evidence="1">
    <location>
        <begin position="284"/>
        <end position="304"/>
    </location>
</feature>
<keyword evidence="1" id="KW-1133">Transmembrane helix</keyword>
<organism evidence="2 3">
    <name type="scientific">Candidatus Zymogenus saltonus</name>
    <dbReference type="NCBI Taxonomy" id="2844893"/>
    <lineage>
        <taxon>Bacteria</taxon>
        <taxon>Deltaproteobacteria</taxon>
        <taxon>Candidatus Zymogenia</taxon>
        <taxon>Candidatus Zymogeniales</taxon>
        <taxon>Candidatus Zymogenaceae</taxon>
        <taxon>Candidatus Zymogenus</taxon>
    </lineage>
</organism>
<name>A0A9D8KBH2_9DELT</name>
<feature type="transmembrane region" description="Helical" evidence="1">
    <location>
        <begin position="199"/>
        <end position="216"/>
    </location>
</feature>
<reference evidence="2" key="1">
    <citation type="journal article" date="2021" name="Environ. Microbiol.">
        <title>Genomic characterization of three novel Desulfobacterota classes expand the metabolic and phylogenetic diversity of the phylum.</title>
        <authorList>
            <person name="Murphy C.L."/>
            <person name="Biggerstaff J."/>
            <person name="Eichhorn A."/>
            <person name="Ewing E."/>
            <person name="Shahan R."/>
            <person name="Soriano D."/>
            <person name="Stewart S."/>
            <person name="VanMol K."/>
            <person name="Walker R."/>
            <person name="Walters P."/>
            <person name="Elshahed M.S."/>
            <person name="Youssef N.H."/>
        </authorList>
    </citation>
    <scope>NUCLEOTIDE SEQUENCE</scope>
    <source>
        <strain evidence="2">Zod_Metabat.24</strain>
    </source>
</reference>
<evidence type="ECO:0000256" key="1">
    <source>
        <dbReference type="SAM" id="Phobius"/>
    </source>
</evidence>
<evidence type="ECO:0000313" key="3">
    <source>
        <dbReference type="Proteomes" id="UP000809273"/>
    </source>
</evidence>
<dbReference type="AlphaFoldDB" id="A0A9D8KBH2"/>
<dbReference type="Pfam" id="PF04143">
    <property type="entry name" value="Sulf_transp"/>
    <property type="match status" value="1"/>
</dbReference>
<dbReference type="EMBL" id="JAFGIX010000001">
    <property type="protein sequence ID" value="MBN1571567.1"/>
    <property type="molecule type" value="Genomic_DNA"/>
</dbReference>
<sequence>MTKVKSFFASRCGIITVGGLIGIIAASLQKFGNPGNMGICMACFERDIMGALGLHRAAVVQYLRPEIPAFVFGSLIAALMFKEFKYRSGSSPVTRFFLGMTAMMGALVFLGCPWRALLRLSGGDWNAITGIIGLIVGITVGVLFLKKGFTLGRAYRGDTKFAWIFPFIMAVLLALAIIYPNYGEGAALFRSASGPGSMGAPLAISIGAGLIVGFLAQRTRFCTMGAIRDVILMRDFHLLSGVVALVVTAVVMNLIYGQFHPGFTLGVDEAGAVINQPAAHTNQLLNFGGMVLAGMSFALAGGCPGRQIFLSGEGDADAAIFVIGMMVGAGVAHNFMMVATQTNAPWIVGIGIVAVLIIGFLSIEREK</sequence>